<keyword evidence="5" id="KW-1185">Reference proteome</keyword>
<dbReference type="OrthoDB" id="1924968at2759"/>
<dbReference type="InterPro" id="IPR014721">
    <property type="entry name" value="Ribsml_uS5_D2-typ_fold_subgr"/>
</dbReference>
<dbReference type="RefSeq" id="XP_031026159.1">
    <property type="nucleotide sequence ID" value="XM_031167905.1"/>
</dbReference>
<gene>
    <name evidence="4" type="ORF">SmJEL517_g01977</name>
</gene>
<evidence type="ECO:0000256" key="2">
    <source>
        <dbReference type="ARBA" id="ARBA00022840"/>
    </source>
</evidence>
<evidence type="ECO:0000313" key="5">
    <source>
        <dbReference type="Proteomes" id="UP000319731"/>
    </source>
</evidence>
<accession>A0A507C433</accession>
<feature type="domain" description="GHMP kinase N-terminal" evidence="3">
    <location>
        <begin position="370"/>
        <end position="454"/>
    </location>
</feature>
<dbReference type="Gene3D" id="3.30.230.10">
    <property type="match status" value="1"/>
</dbReference>
<proteinExistence type="predicted"/>
<dbReference type="EMBL" id="QEAO01000007">
    <property type="protein sequence ID" value="TPX35727.1"/>
    <property type="molecule type" value="Genomic_DNA"/>
</dbReference>
<dbReference type="InterPro" id="IPR020568">
    <property type="entry name" value="Ribosomal_Su5_D2-typ_SF"/>
</dbReference>
<dbReference type="Gene3D" id="3.30.70.890">
    <property type="entry name" value="GHMP kinase, C-terminal domain"/>
    <property type="match status" value="1"/>
</dbReference>
<dbReference type="SUPFAM" id="SSF55060">
    <property type="entry name" value="GHMP Kinase, C-terminal domain"/>
    <property type="match status" value="1"/>
</dbReference>
<dbReference type="InterPro" id="IPR029044">
    <property type="entry name" value="Nucleotide-diphossugar_trans"/>
</dbReference>
<evidence type="ECO:0000313" key="4">
    <source>
        <dbReference type="EMBL" id="TPX35727.1"/>
    </source>
</evidence>
<dbReference type="GeneID" id="42003202"/>
<dbReference type="InterPro" id="IPR053034">
    <property type="entry name" value="Glucuronokinase-like"/>
</dbReference>
<dbReference type="InterPro" id="IPR036554">
    <property type="entry name" value="GHMP_kinase_C_sf"/>
</dbReference>
<reference evidence="4 5" key="1">
    <citation type="journal article" date="2019" name="Sci. Rep.">
        <title>Comparative genomics of chytrid fungi reveal insights into the obligate biotrophic and pathogenic lifestyle of Synchytrium endobioticum.</title>
        <authorList>
            <person name="van de Vossenberg B.T.L.H."/>
            <person name="Warris S."/>
            <person name="Nguyen H.D.T."/>
            <person name="van Gent-Pelzer M.P.E."/>
            <person name="Joly D.L."/>
            <person name="van de Geest H.C."/>
            <person name="Bonants P.J.M."/>
            <person name="Smith D.S."/>
            <person name="Levesque C.A."/>
            <person name="van der Lee T.A.J."/>
        </authorList>
    </citation>
    <scope>NUCLEOTIDE SEQUENCE [LARGE SCALE GENOMIC DNA]</scope>
    <source>
        <strain evidence="4 5">JEL517</strain>
    </source>
</reference>
<sequence length="685" mass="74706">MAVCIVLATGVSALETEVRQNIFDEKLSPFLGIPKGLLPIGGIPCLTWMWEELGRRDMGSNTYLVTDARSFKAYERWAMHTGFPLRNILNTGTTGADRHASVFLEAMDLVRTRLVSSSSTNSVLILPADYIFDAGDLPNLWESADSWCCMSASHVTVSVSGHLDTMHSNSNIYEPAIIKLVGETAVKRLWEDVDSRMYAEMDVSTLSSGNQLMRMVSGLLASVKIRYVDPNSHIAAWEYMNDDLPSSTYLSKWRDFVPSQQTTVPPSIPPSSAPKIITKRAYARVGLMGNPSDGFYGKTLSLLISNFYAEVTLRPNANVVDASVTFILNPTNDAFSFGSLGVISDVGAKDGFDGAARLFMAMSKVFVDFIRKERLPLSKTGFTVAAETNIPRQVGLAGSSALATGLLRCLMSHHCLTTTQIPLPIQANLVLSAERDELGIAAGHQDRVIQAYGGCVFMDFRKELMEGRGYGEYESVDEGMVWGDLWLAYVAQPKESGKVHNNVRARWQDGDRTVLDAMSAFASFASQAKTALLAGDRHTFATLMDSNFNLRRSLYGDGVIGVANLRMIEVARSQGFAAKFSGSGNAVIGLWKGGDDAVERIRQTRRVKQILQQEGFDASETSELTPTHAVLLLPGSRGGTSGVGSKDGYCVFGHQGHVIQSYGGSAVMIEYIQKVLDGGERTRRS</sequence>
<dbReference type="InterPro" id="IPR006204">
    <property type="entry name" value="GHMP_kinase_N_dom"/>
</dbReference>
<keyword evidence="2" id="KW-0067">ATP-binding</keyword>
<evidence type="ECO:0000256" key="1">
    <source>
        <dbReference type="ARBA" id="ARBA00022741"/>
    </source>
</evidence>
<keyword evidence="1" id="KW-0547">Nucleotide-binding</keyword>
<dbReference type="PANTHER" id="PTHR38710:SF1">
    <property type="entry name" value="WITH PUTATIVE URIDYL PYROPHOSPHORYLASE-RELATED"/>
    <property type="match status" value="1"/>
</dbReference>
<evidence type="ECO:0000259" key="3">
    <source>
        <dbReference type="Pfam" id="PF00288"/>
    </source>
</evidence>
<dbReference type="GO" id="GO:0005524">
    <property type="term" value="F:ATP binding"/>
    <property type="evidence" value="ECO:0007669"/>
    <property type="project" value="UniProtKB-KW"/>
</dbReference>
<protein>
    <recommendedName>
        <fullName evidence="3">GHMP kinase N-terminal domain-containing protein</fullName>
    </recommendedName>
</protein>
<dbReference type="SUPFAM" id="SSF53448">
    <property type="entry name" value="Nucleotide-diphospho-sugar transferases"/>
    <property type="match status" value="1"/>
</dbReference>
<dbReference type="AlphaFoldDB" id="A0A507C433"/>
<dbReference type="PANTHER" id="PTHR38710">
    <property type="entry name" value="WITH PUTATIVE URIDYL PYROPHOSPHORYLASE-RELATED"/>
    <property type="match status" value="1"/>
</dbReference>
<comment type="caution">
    <text evidence="4">The sequence shown here is derived from an EMBL/GenBank/DDBJ whole genome shotgun (WGS) entry which is preliminary data.</text>
</comment>
<dbReference type="Proteomes" id="UP000319731">
    <property type="component" value="Unassembled WGS sequence"/>
</dbReference>
<organism evidence="4 5">
    <name type="scientific">Synchytrium microbalum</name>
    <dbReference type="NCBI Taxonomy" id="1806994"/>
    <lineage>
        <taxon>Eukaryota</taxon>
        <taxon>Fungi</taxon>
        <taxon>Fungi incertae sedis</taxon>
        <taxon>Chytridiomycota</taxon>
        <taxon>Chytridiomycota incertae sedis</taxon>
        <taxon>Chytridiomycetes</taxon>
        <taxon>Synchytriales</taxon>
        <taxon>Synchytriaceae</taxon>
        <taxon>Synchytrium</taxon>
    </lineage>
</organism>
<dbReference type="SUPFAM" id="SSF54211">
    <property type="entry name" value="Ribosomal protein S5 domain 2-like"/>
    <property type="match status" value="1"/>
</dbReference>
<dbReference type="Pfam" id="PF00288">
    <property type="entry name" value="GHMP_kinases_N"/>
    <property type="match status" value="1"/>
</dbReference>
<name>A0A507C433_9FUNG</name>
<dbReference type="STRING" id="1806994.A0A507C433"/>